<accession>A0A2S1PD64</accession>
<evidence type="ECO:0000313" key="1">
    <source>
        <dbReference type="EMBL" id="AWH14495.1"/>
    </source>
</evidence>
<reference evidence="2" key="1">
    <citation type="submission" date="2018-03" db="EMBL/GenBank/DDBJ databases">
        <authorList>
            <person name="Keele B.F."/>
        </authorList>
    </citation>
    <scope>NUCLEOTIDE SEQUENCE [LARGE SCALE GENOMIC DNA]</scope>
</reference>
<dbReference type="RefSeq" id="YP_009837993.1">
    <property type="nucleotide sequence ID" value="NC_048705.1"/>
</dbReference>
<organism evidence="1 2">
    <name type="scientific">Mycobacterium phage TChen</name>
    <dbReference type="NCBI Taxonomy" id="2163598"/>
    <lineage>
        <taxon>Viruses</taxon>
        <taxon>Duplodnaviria</taxon>
        <taxon>Heunggongvirae</taxon>
        <taxon>Uroviricota</taxon>
        <taxon>Caudoviricetes</taxon>
        <taxon>Gracegardnervirinae</taxon>
        <taxon>Thetabobvirus</taxon>
        <taxon>Thetabobvirus tchen</taxon>
        <taxon>Mycobacterium virus TChen</taxon>
    </lineage>
</organism>
<dbReference type="EMBL" id="MH077585">
    <property type="protein sequence ID" value="AWH14495.1"/>
    <property type="molecule type" value="Genomic_DNA"/>
</dbReference>
<gene>
    <name evidence="1" type="primary">37</name>
    <name evidence="1" type="ORF">SEA_TCHEN_37</name>
</gene>
<dbReference type="GeneID" id="55608197"/>
<proteinExistence type="predicted"/>
<evidence type="ECO:0000313" key="2">
    <source>
        <dbReference type="Proteomes" id="UP000246238"/>
    </source>
</evidence>
<name>A0A2S1PD64_9CAUD</name>
<sequence length="45" mass="5169">MRLMKVTWAVRWKQTTCGHCPNYQISTLGGWRGRMFDPLALSVGD</sequence>
<dbReference type="Proteomes" id="UP000246238">
    <property type="component" value="Segment"/>
</dbReference>
<keyword evidence="2" id="KW-1185">Reference proteome</keyword>
<dbReference type="KEGG" id="vg:55608197"/>
<protein>
    <submittedName>
        <fullName evidence="1">Uncharacterized protein</fullName>
    </submittedName>
</protein>